<keyword evidence="1" id="KW-1003">Cell membrane</keyword>
<protein>
    <submittedName>
        <fullName evidence="5">ABC transporter family protein</fullName>
    </submittedName>
</protein>
<evidence type="ECO:0000313" key="5">
    <source>
        <dbReference type="EMBL" id="ODN42410.1"/>
    </source>
</evidence>
<sequence length="214" mass="24378">MLEVNALSKSYGAKIVLSDINFYLRQGESLVLSGDKCSGKSVLLKLIAGHESCSVGRILIDKKPVKSQQVNLIFANHYLHPESTVYENLAYRLYIKGLRRSEIRQRIDRAADLLNLSSLLISYPNDLNIFSYIRVVFARALVQQASLYLLDAPWCGFPLAVQKRLVRLLSALQKKQKFAVIYASRLNLYDSPFKDYKITQQFELKSARLSKKSD</sequence>
<evidence type="ECO:0000256" key="3">
    <source>
        <dbReference type="ARBA" id="ARBA00023136"/>
    </source>
</evidence>
<accession>A0ABX3A4T1</accession>
<dbReference type="InterPro" id="IPR047641">
    <property type="entry name" value="ABC_transpr_MalK/UgpC-like"/>
</dbReference>
<dbReference type="PANTHER" id="PTHR43875:SF15">
    <property type="entry name" value="TREHALOSE IMPORT ATP-BINDING PROTEIN SUGC"/>
    <property type="match status" value="1"/>
</dbReference>
<proteinExistence type="predicted"/>
<dbReference type="PANTHER" id="PTHR43875">
    <property type="entry name" value="MALTODEXTRIN IMPORT ATP-BINDING PROTEIN MSMX"/>
    <property type="match status" value="1"/>
</dbReference>
<evidence type="ECO:0000313" key="6">
    <source>
        <dbReference type="Proteomes" id="UP000094329"/>
    </source>
</evidence>
<evidence type="ECO:0000259" key="4">
    <source>
        <dbReference type="PROSITE" id="PS50893"/>
    </source>
</evidence>
<dbReference type="EMBL" id="MDTU01000001">
    <property type="protein sequence ID" value="ODN42410.1"/>
    <property type="molecule type" value="Genomic_DNA"/>
</dbReference>
<name>A0ABX3A4T1_9GAMM</name>
<evidence type="ECO:0000256" key="2">
    <source>
        <dbReference type="ARBA" id="ARBA00022967"/>
    </source>
</evidence>
<dbReference type="InterPro" id="IPR027417">
    <property type="entry name" value="P-loop_NTPase"/>
</dbReference>
<dbReference type="Proteomes" id="UP000094329">
    <property type="component" value="Unassembled WGS sequence"/>
</dbReference>
<reference evidence="5 6" key="1">
    <citation type="submission" date="2016-08" db="EMBL/GenBank/DDBJ databases">
        <title>Draft genome sequence of Candidatus Piscirickettsia litoralis, from seawater.</title>
        <authorList>
            <person name="Wan X."/>
            <person name="Lee A.J."/>
            <person name="Hou S."/>
            <person name="Donachie S.P."/>
        </authorList>
    </citation>
    <scope>NUCLEOTIDE SEQUENCE [LARGE SCALE GENOMIC DNA]</scope>
    <source>
        <strain evidence="5 6">Y2</strain>
    </source>
</reference>
<keyword evidence="6" id="KW-1185">Reference proteome</keyword>
<keyword evidence="2" id="KW-1278">Translocase</keyword>
<comment type="caution">
    <text evidence="5">The sequence shown here is derived from an EMBL/GenBank/DDBJ whole genome shotgun (WGS) entry which is preliminary data.</text>
</comment>
<dbReference type="PROSITE" id="PS50893">
    <property type="entry name" value="ABC_TRANSPORTER_2"/>
    <property type="match status" value="1"/>
</dbReference>
<dbReference type="InterPro" id="IPR003439">
    <property type="entry name" value="ABC_transporter-like_ATP-bd"/>
</dbReference>
<dbReference type="Pfam" id="PF00005">
    <property type="entry name" value="ABC_tran"/>
    <property type="match status" value="1"/>
</dbReference>
<dbReference type="Gene3D" id="3.40.50.300">
    <property type="entry name" value="P-loop containing nucleotide triphosphate hydrolases"/>
    <property type="match status" value="1"/>
</dbReference>
<gene>
    <name evidence="5" type="ORF">BGC07_05020</name>
</gene>
<keyword evidence="3" id="KW-0472">Membrane</keyword>
<feature type="domain" description="ABC transporter" evidence="4">
    <location>
        <begin position="2"/>
        <end position="208"/>
    </location>
</feature>
<organism evidence="5 6">
    <name type="scientific">Piscirickettsia litoralis</name>
    <dbReference type="NCBI Taxonomy" id="1891921"/>
    <lineage>
        <taxon>Bacteria</taxon>
        <taxon>Pseudomonadati</taxon>
        <taxon>Pseudomonadota</taxon>
        <taxon>Gammaproteobacteria</taxon>
        <taxon>Thiotrichales</taxon>
        <taxon>Piscirickettsiaceae</taxon>
        <taxon>Piscirickettsia</taxon>
    </lineage>
</organism>
<dbReference type="SUPFAM" id="SSF52540">
    <property type="entry name" value="P-loop containing nucleoside triphosphate hydrolases"/>
    <property type="match status" value="1"/>
</dbReference>
<evidence type="ECO:0000256" key="1">
    <source>
        <dbReference type="ARBA" id="ARBA00022475"/>
    </source>
</evidence>
<dbReference type="RefSeq" id="WP_069312207.1">
    <property type="nucleotide sequence ID" value="NZ_MDTU01000001.1"/>
</dbReference>